<dbReference type="EMBL" id="FQUY01000012">
    <property type="protein sequence ID" value="SHF12804.1"/>
    <property type="molecule type" value="Genomic_DNA"/>
</dbReference>
<protein>
    <recommendedName>
        <fullName evidence="3">Nucleoid-associated protein</fullName>
    </recommendedName>
</protein>
<proteinExistence type="predicted"/>
<evidence type="ECO:0008006" key="3">
    <source>
        <dbReference type="Google" id="ProtNLM"/>
    </source>
</evidence>
<sequence length="100" mass="11163">MFGNLGGMISQVQNMQDTLKEIQVEVTVGEGDVTVLMNGAQTLLRVQIAPRLIRENVNRLEDKVVEALNLAQQESRNKVQEQIAKMTGINVSNFMNMFKG</sequence>
<dbReference type="InterPro" id="IPR004401">
    <property type="entry name" value="YbaB/EbfC"/>
</dbReference>
<dbReference type="Pfam" id="PF02575">
    <property type="entry name" value="YbaB_DNA_bd"/>
    <property type="match status" value="1"/>
</dbReference>
<keyword evidence="2" id="KW-1185">Reference proteome</keyword>
<dbReference type="InterPro" id="IPR036894">
    <property type="entry name" value="YbaB-like_sf"/>
</dbReference>
<evidence type="ECO:0000313" key="2">
    <source>
        <dbReference type="Proteomes" id="UP000184148"/>
    </source>
</evidence>
<evidence type="ECO:0000313" key="1">
    <source>
        <dbReference type="EMBL" id="SHF12804.1"/>
    </source>
</evidence>
<name>A0A1M4Z421_9FIRM</name>
<organism evidence="1 2">
    <name type="scientific">Desulforamulus putei DSM 12395</name>
    <dbReference type="NCBI Taxonomy" id="1121429"/>
    <lineage>
        <taxon>Bacteria</taxon>
        <taxon>Bacillati</taxon>
        <taxon>Bacillota</taxon>
        <taxon>Clostridia</taxon>
        <taxon>Eubacteriales</taxon>
        <taxon>Peptococcaceae</taxon>
        <taxon>Desulforamulus</taxon>
    </lineage>
</organism>
<dbReference type="RefSeq" id="WP_073239102.1">
    <property type="nucleotide sequence ID" value="NZ_FQUY01000012.1"/>
</dbReference>
<dbReference type="Gene3D" id="3.30.1310.10">
    <property type="entry name" value="Nucleoid-associated protein YbaB-like domain"/>
    <property type="match status" value="1"/>
</dbReference>
<reference evidence="2" key="1">
    <citation type="submission" date="2016-11" db="EMBL/GenBank/DDBJ databases">
        <authorList>
            <person name="Varghese N."/>
            <person name="Submissions S."/>
        </authorList>
    </citation>
    <scope>NUCLEOTIDE SEQUENCE [LARGE SCALE GENOMIC DNA]</scope>
    <source>
        <strain evidence="2">DSM 12395</strain>
    </source>
</reference>
<dbReference type="Proteomes" id="UP000184148">
    <property type="component" value="Unassembled WGS sequence"/>
</dbReference>
<dbReference type="AlphaFoldDB" id="A0A1M4Z421"/>
<dbReference type="GO" id="GO:0003677">
    <property type="term" value="F:DNA binding"/>
    <property type="evidence" value="ECO:0007669"/>
    <property type="project" value="InterPro"/>
</dbReference>
<dbReference type="STRING" id="1121429.SAMN02745133_01896"/>
<dbReference type="SUPFAM" id="SSF82607">
    <property type="entry name" value="YbaB-like"/>
    <property type="match status" value="1"/>
</dbReference>
<accession>A0A1M4Z421</accession>
<dbReference type="OrthoDB" id="9808738at2"/>
<gene>
    <name evidence="1" type="ORF">SAMN02745133_01896</name>
</gene>
<dbReference type="PIRSF" id="PIRSF004555">
    <property type="entry name" value="UCP004555"/>
    <property type="match status" value="1"/>
</dbReference>